<organism evidence="3 4">
    <name type="scientific">Knoellia remsis</name>
    <dbReference type="NCBI Taxonomy" id="407159"/>
    <lineage>
        <taxon>Bacteria</taxon>
        <taxon>Bacillati</taxon>
        <taxon>Actinomycetota</taxon>
        <taxon>Actinomycetes</taxon>
        <taxon>Micrococcales</taxon>
        <taxon>Intrasporangiaceae</taxon>
        <taxon>Knoellia</taxon>
    </lineage>
</organism>
<feature type="compositionally biased region" description="Gly residues" evidence="1">
    <location>
        <begin position="183"/>
        <end position="192"/>
    </location>
</feature>
<dbReference type="EMBL" id="PVTI01000026">
    <property type="protein sequence ID" value="PRY54001.1"/>
    <property type="molecule type" value="Genomic_DNA"/>
</dbReference>
<evidence type="ECO:0000313" key="4">
    <source>
        <dbReference type="Proteomes" id="UP000237822"/>
    </source>
</evidence>
<feature type="signal peptide" evidence="2">
    <location>
        <begin position="1"/>
        <end position="36"/>
    </location>
</feature>
<name>A0A2T0U7U9_9MICO</name>
<feature type="chain" id="PRO_5015535207" evidence="2">
    <location>
        <begin position="37"/>
        <end position="322"/>
    </location>
</feature>
<feature type="compositionally biased region" description="Pro residues" evidence="1">
    <location>
        <begin position="155"/>
        <end position="164"/>
    </location>
</feature>
<dbReference type="OrthoDB" id="5178481at2"/>
<gene>
    <name evidence="3" type="ORF">BCF74_12615</name>
</gene>
<dbReference type="AlphaFoldDB" id="A0A2T0U7U9"/>
<keyword evidence="4" id="KW-1185">Reference proteome</keyword>
<feature type="region of interest" description="Disordered" evidence="1">
    <location>
        <begin position="142"/>
        <end position="195"/>
    </location>
</feature>
<proteinExistence type="predicted"/>
<evidence type="ECO:0000313" key="3">
    <source>
        <dbReference type="EMBL" id="PRY54001.1"/>
    </source>
</evidence>
<accession>A0A2T0U7U9</accession>
<protein>
    <submittedName>
        <fullName evidence="3">Uncharacterized protein</fullName>
    </submittedName>
</protein>
<evidence type="ECO:0000256" key="1">
    <source>
        <dbReference type="SAM" id="MobiDB-lite"/>
    </source>
</evidence>
<dbReference type="Proteomes" id="UP000237822">
    <property type="component" value="Unassembled WGS sequence"/>
</dbReference>
<evidence type="ECO:0000256" key="2">
    <source>
        <dbReference type="SAM" id="SignalP"/>
    </source>
</evidence>
<keyword evidence="2" id="KW-0732">Signal</keyword>
<feature type="compositionally biased region" description="Low complexity" evidence="1">
    <location>
        <begin position="39"/>
        <end position="57"/>
    </location>
</feature>
<sequence length="322" mass="33089">MTLVAIPRLRPFTTVATTLAAVALALGLSACGDAQPADGTAQQPSPSGSSSVDADSTAGPGPAQGQIVQADDLVVAQGSLYQKSSTSPVELCFVMAQSYPPQCSGPTVVGDIDWDALKPERASGVTWTGMVWVVGTYDPDAGEQGTVTLDRAPSLTPPPGAPSDPDPRPSDGAFPQLCEDPYAGGGRKGGGTPEQQAALSQKLESLDGYIGSWVSNGSDLYNVLVTGDAAAAHKELRTVWPGGLCVEQRDAPTQADLTAAQEALTKAGLGITTAPDAQTGRLTVRVTALDQATWDKVLTTVEPWLAPKDLAVTSEFQPYAGG</sequence>
<reference evidence="3 4" key="1">
    <citation type="submission" date="2018-03" db="EMBL/GenBank/DDBJ databases">
        <title>Genomic Encyclopedia of Archaeal and Bacterial Type Strains, Phase II (KMG-II): from individual species to whole genera.</title>
        <authorList>
            <person name="Goeker M."/>
        </authorList>
    </citation>
    <scope>NUCLEOTIDE SEQUENCE [LARGE SCALE GENOMIC DNA]</scope>
    <source>
        <strain evidence="3 4">ATCC BAA-1496</strain>
    </source>
</reference>
<feature type="region of interest" description="Disordered" evidence="1">
    <location>
        <begin position="35"/>
        <end position="65"/>
    </location>
</feature>
<comment type="caution">
    <text evidence="3">The sequence shown here is derived from an EMBL/GenBank/DDBJ whole genome shotgun (WGS) entry which is preliminary data.</text>
</comment>
<dbReference type="RefSeq" id="WP_106298565.1">
    <property type="nucleotide sequence ID" value="NZ_PVTI01000026.1"/>
</dbReference>